<dbReference type="OrthoDB" id="977927at2"/>
<feature type="chain" id="PRO_5010247678" description="Thioredoxin domain-containing protein" evidence="1">
    <location>
        <begin position="24"/>
        <end position="197"/>
    </location>
</feature>
<name>A0A1S1YYY6_FLAPC</name>
<feature type="signal peptide" evidence="1">
    <location>
        <begin position="1"/>
        <end position="23"/>
    </location>
</feature>
<evidence type="ECO:0000313" key="2">
    <source>
        <dbReference type="EMBL" id="OHX66217.1"/>
    </source>
</evidence>
<dbReference type="Pfam" id="PF09695">
    <property type="entry name" value="YtfJ_HI0045"/>
    <property type="match status" value="1"/>
</dbReference>
<evidence type="ECO:0000313" key="3">
    <source>
        <dbReference type="Proteomes" id="UP000179797"/>
    </source>
</evidence>
<gene>
    <name evidence="2" type="ORF">NH26_07560</name>
</gene>
<dbReference type="EMBL" id="JRYR02000001">
    <property type="protein sequence ID" value="OHX66217.1"/>
    <property type="molecule type" value="Genomic_DNA"/>
</dbReference>
<dbReference type="RefSeq" id="WP_044218344.1">
    <property type="nucleotide sequence ID" value="NZ_JRYR02000001.1"/>
</dbReference>
<keyword evidence="3" id="KW-1185">Reference proteome</keyword>
<sequence length="197" mass="22566">MNKILKLAILSLICFFSQNILFAQSTLNRGDKIEKVDIRDLNNKPAVTPGIGEKVTLIFYPDPDKPSMNETFIEEVKKWKFPEDEYLAYGIVNLADSPYPNSVIRFMTRMVRKRSKQEADALILTDPKRLVQDAWHTGDCNNTFAILLVDAEGKVLFWKAGEMDESEIEFVINEIKANVSTSHKYTEEELKAFELAK</sequence>
<protein>
    <recommendedName>
        <fullName evidence="4">Thioredoxin domain-containing protein</fullName>
    </recommendedName>
</protein>
<organism evidence="2 3">
    <name type="scientific">Flammeovirga pacifica</name>
    <dbReference type="NCBI Taxonomy" id="915059"/>
    <lineage>
        <taxon>Bacteria</taxon>
        <taxon>Pseudomonadati</taxon>
        <taxon>Bacteroidota</taxon>
        <taxon>Cytophagia</taxon>
        <taxon>Cytophagales</taxon>
        <taxon>Flammeovirgaceae</taxon>
        <taxon>Flammeovirga</taxon>
    </lineage>
</organism>
<reference evidence="2 3" key="1">
    <citation type="journal article" date="2012" name="Int. J. Syst. Evol. Microbiol.">
        <title>Flammeovirga pacifica sp. nov., isolated from deep-sea sediment.</title>
        <authorList>
            <person name="Xu H."/>
            <person name="Fu Y."/>
            <person name="Yang N."/>
            <person name="Ding Z."/>
            <person name="Lai Q."/>
            <person name="Zeng R."/>
        </authorList>
    </citation>
    <scope>NUCLEOTIDE SEQUENCE [LARGE SCALE GENOMIC DNA]</scope>
    <source>
        <strain evidence="3">DSM 24597 / LMG 26175 / WPAGA1</strain>
    </source>
</reference>
<dbReference type="AlphaFoldDB" id="A0A1S1YYY6"/>
<evidence type="ECO:0000256" key="1">
    <source>
        <dbReference type="SAM" id="SignalP"/>
    </source>
</evidence>
<keyword evidence="1" id="KW-0732">Signal</keyword>
<comment type="caution">
    <text evidence="2">The sequence shown here is derived from an EMBL/GenBank/DDBJ whole genome shotgun (WGS) entry which is preliminary data.</text>
</comment>
<dbReference type="InterPro" id="IPR006513">
    <property type="entry name" value="YtfJ_HI0045"/>
</dbReference>
<dbReference type="Proteomes" id="UP000179797">
    <property type="component" value="Unassembled WGS sequence"/>
</dbReference>
<accession>A0A1S1YYY6</accession>
<proteinExistence type="predicted"/>
<evidence type="ECO:0008006" key="4">
    <source>
        <dbReference type="Google" id="ProtNLM"/>
    </source>
</evidence>